<dbReference type="AlphaFoldDB" id="A0A2J6WDR9"/>
<gene>
    <name evidence="2" type="ORF">C0189_04135</name>
</gene>
<sequence length="255" mass="30260">MGKSEKFYLSYSKISTYIKCPLRYKFIYVDNLETEIKPYFSFGNSIHKVLEKFYSPEENFKVLKKDPYKYLLELLDKHWISAGYKNVQEELSAKNKAKEILIAYYRENIFGFEPAFEVESEFSIPFLGLDLKGRLDRVDKVNKDFIIIDYKTNNFLSDSFREDEILQPVIYKIAGDYKYGKNIKEISFHYLRKGKKVNFEVRSYLIEKSKKRIGEIVENIYKGYFQPNVNKSCSTCEFKDRCEAYALVQLSRKSL</sequence>
<protein>
    <recommendedName>
        <fullName evidence="1">PD-(D/E)XK endonuclease-like domain-containing protein</fullName>
    </recommendedName>
</protein>
<organism evidence="2 3">
    <name type="scientific">Caldisericum exile</name>
    <dbReference type="NCBI Taxonomy" id="693075"/>
    <lineage>
        <taxon>Bacteria</taxon>
        <taxon>Pseudomonadati</taxon>
        <taxon>Caldisericota/Cryosericota group</taxon>
        <taxon>Caldisericota</taxon>
        <taxon>Caldisericia</taxon>
        <taxon>Caldisericales</taxon>
        <taxon>Caldisericaceae</taxon>
        <taxon>Caldisericum</taxon>
    </lineage>
</organism>
<proteinExistence type="predicted"/>
<dbReference type="EMBL" id="PNIL01000061">
    <property type="protein sequence ID" value="PMP66903.1"/>
    <property type="molecule type" value="Genomic_DNA"/>
</dbReference>
<dbReference type="Pfam" id="PF12705">
    <property type="entry name" value="PDDEXK_1"/>
    <property type="match status" value="1"/>
</dbReference>
<dbReference type="Gene3D" id="3.90.320.10">
    <property type="match status" value="1"/>
</dbReference>
<feature type="domain" description="PD-(D/E)XK endonuclease-like" evidence="1">
    <location>
        <begin position="9"/>
        <end position="243"/>
    </location>
</feature>
<dbReference type="Proteomes" id="UP000237040">
    <property type="component" value="Unassembled WGS sequence"/>
</dbReference>
<accession>A0A2J6WDR9</accession>
<dbReference type="InterPro" id="IPR038726">
    <property type="entry name" value="PDDEXK_AddAB-type"/>
</dbReference>
<evidence type="ECO:0000313" key="2">
    <source>
        <dbReference type="EMBL" id="PMP66903.1"/>
    </source>
</evidence>
<evidence type="ECO:0000313" key="3">
    <source>
        <dbReference type="Proteomes" id="UP000237040"/>
    </source>
</evidence>
<name>A0A2J6WDR9_9BACT</name>
<evidence type="ECO:0000259" key="1">
    <source>
        <dbReference type="Pfam" id="PF12705"/>
    </source>
</evidence>
<dbReference type="InterPro" id="IPR011604">
    <property type="entry name" value="PDDEXK-like_dom_sf"/>
</dbReference>
<dbReference type="InterPro" id="IPR011335">
    <property type="entry name" value="Restrct_endonuc-II-like"/>
</dbReference>
<dbReference type="SUPFAM" id="SSF52980">
    <property type="entry name" value="Restriction endonuclease-like"/>
    <property type="match status" value="1"/>
</dbReference>
<reference evidence="2 3" key="1">
    <citation type="submission" date="2018-01" db="EMBL/GenBank/DDBJ databases">
        <title>Metagenomic assembled genomes from two thermal pools in the Uzon Caldera, Kamchatka, Russia.</title>
        <authorList>
            <person name="Wilkins L."/>
            <person name="Ettinger C."/>
        </authorList>
    </citation>
    <scope>NUCLEOTIDE SEQUENCE [LARGE SCALE GENOMIC DNA]</scope>
    <source>
        <strain evidence="2">ZAV-07</strain>
    </source>
</reference>
<comment type="caution">
    <text evidence="2">The sequence shown here is derived from an EMBL/GenBank/DDBJ whole genome shotgun (WGS) entry which is preliminary data.</text>
</comment>